<keyword evidence="1" id="KW-0472">Membrane</keyword>
<keyword evidence="1" id="KW-1133">Transmembrane helix</keyword>
<comment type="caution">
    <text evidence="2">The sequence shown here is derived from an EMBL/GenBank/DDBJ whole genome shotgun (WGS) entry which is preliminary data.</text>
</comment>
<dbReference type="PANTHER" id="PTHR37304">
    <property type="entry name" value="MEMBRANE PROTEIN-RELATED"/>
    <property type="match status" value="1"/>
</dbReference>
<organism evidence="2 3">
    <name type="scientific">Candidatus Zambryskibacteria bacterium RIFCSPLOWO2_12_FULL_39_16</name>
    <dbReference type="NCBI Taxonomy" id="1802775"/>
    <lineage>
        <taxon>Bacteria</taxon>
        <taxon>Candidatus Zambryskiibacteriota</taxon>
    </lineage>
</organism>
<reference evidence="2 3" key="1">
    <citation type="journal article" date="2016" name="Nat. Commun.">
        <title>Thousands of microbial genomes shed light on interconnected biogeochemical processes in an aquifer system.</title>
        <authorList>
            <person name="Anantharaman K."/>
            <person name="Brown C.T."/>
            <person name="Hug L.A."/>
            <person name="Sharon I."/>
            <person name="Castelle C.J."/>
            <person name="Probst A.J."/>
            <person name="Thomas B.C."/>
            <person name="Singh A."/>
            <person name="Wilkins M.J."/>
            <person name="Karaoz U."/>
            <person name="Brodie E.L."/>
            <person name="Williams K.H."/>
            <person name="Hubbard S.S."/>
            <person name="Banfield J.F."/>
        </authorList>
    </citation>
    <scope>NUCLEOTIDE SEQUENCE [LARGE SCALE GENOMIC DNA]</scope>
</reference>
<dbReference type="PANTHER" id="PTHR37304:SF1">
    <property type="entry name" value="MEMBRANE PROTEIN"/>
    <property type="match status" value="1"/>
</dbReference>
<evidence type="ECO:0000256" key="1">
    <source>
        <dbReference type="SAM" id="Phobius"/>
    </source>
</evidence>
<keyword evidence="1" id="KW-0812">Transmembrane</keyword>
<sequence length="63" mass="6705">MKKAAHWLLIIGGLNWLLVGLLGWDIGELFGGQSSVISRVIYILVGLSALLALKPTSSSAPKM</sequence>
<feature type="transmembrane region" description="Helical" evidence="1">
    <location>
        <begin position="36"/>
        <end position="53"/>
    </location>
</feature>
<dbReference type="EMBL" id="MHWS01000009">
    <property type="protein sequence ID" value="OHB12460.1"/>
    <property type="molecule type" value="Genomic_DNA"/>
</dbReference>
<dbReference type="InterPro" id="IPR007211">
    <property type="entry name" value="DUF378"/>
</dbReference>
<dbReference type="Pfam" id="PF04070">
    <property type="entry name" value="DUF378"/>
    <property type="match status" value="1"/>
</dbReference>
<dbReference type="AlphaFoldDB" id="A0A1G2USU5"/>
<gene>
    <name evidence="2" type="ORF">A3G46_02095</name>
</gene>
<dbReference type="Proteomes" id="UP000177276">
    <property type="component" value="Unassembled WGS sequence"/>
</dbReference>
<proteinExistence type="predicted"/>
<evidence type="ECO:0000313" key="3">
    <source>
        <dbReference type="Proteomes" id="UP000177276"/>
    </source>
</evidence>
<protein>
    <submittedName>
        <fullName evidence="2">DUF378 domain-containing protein</fullName>
    </submittedName>
</protein>
<evidence type="ECO:0000313" key="2">
    <source>
        <dbReference type="EMBL" id="OHB12460.1"/>
    </source>
</evidence>
<feature type="transmembrane region" description="Helical" evidence="1">
    <location>
        <begin position="7"/>
        <end position="24"/>
    </location>
</feature>
<accession>A0A1G2USU5</accession>
<name>A0A1G2USU5_9BACT</name>